<dbReference type="EMBL" id="LJGT01000040">
    <property type="protein sequence ID" value="OEU88699.1"/>
    <property type="molecule type" value="Genomic_DNA"/>
</dbReference>
<dbReference type="OrthoDB" id="9797653at2"/>
<protein>
    <submittedName>
        <fullName evidence="4">Acyl-CoA transferase</fullName>
    </submittedName>
</protein>
<evidence type="ECO:0000256" key="2">
    <source>
        <dbReference type="ARBA" id="ARBA00022679"/>
    </source>
</evidence>
<dbReference type="Gene3D" id="3.30.1540.10">
    <property type="entry name" value="formyl-coa transferase, domain 3"/>
    <property type="match status" value="1"/>
</dbReference>
<dbReference type="InterPro" id="IPR003673">
    <property type="entry name" value="CoA-Trfase_fam_III"/>
</dbReference>
<dbReference type="GO" id="GO:0016740">
    <property type="term" value="F:transferase activity"/>
    <property type="evidence" value="ECO:0007669"/>
    <property type="project" value="UniProtKB-KW"/>
</dbReference>
<keyword evidence="5" id="KW-1185">Reference proteome</keyword>
<comment type="caution">
    <text evidence="4">The sequence shown here is derived from an EMBL/GenBank/DDBJ whole genome shotgun (WGS) entry which is preliminary data.</text>
</comment>
<dbReference type="AlphaFoldDB" id="A0A1E7JM53"/>
<evidence type="ECO:0000256" key="1">
    <source>
        <dbReference type="ARBA" id="ARBA00008383"/>
    </source>
</evidence>
<dbReference type="InterPro" id="IPR023606">
    <property type="entry name" value="CoA-Trfase_III_dom_1_sf"/>
</dbReference>
<dbReference type="PANTHER" id="PTHR48228">
    <property type="entry name" value="SUCCINYL-COA--D-CITRAMALATE COA-TRANSFERASE"/>
    <property type="match status" value="1"/>
</dbReference>
<evidence type="ECO:0000256" key="3">
    <source>
        <dbReference type="SAM" id="MobiDB-lite"/>
    </source>
</evidence>
<dbReference type="Pfam" id="PF02515">
    <property type="entry name" value="CoA_transf_3"/>
    <property type="match status" value="1"/>
</dbReference>
<dbReference type="RefSeq" id="WP_070012138.1">
    <property type="nucleotide sequence ID" value="NZ_LJGS01000041.1"/>
</dbReference>
<evidence type="ECO:0000313" key="4">
    <source>
        <dbReference type="EMBL" id="OEU88699.1"/>
    </source>
</evidence>
<dbReference type="Gene3D" id="3.40.50.10540">
    <property type="entry name" value="Crotonobetainyl-coa:carnitine coa-transferase, domain 1"/>
    <property type="match status" value="1"/>
</dbReference>
<dbReference type="SUPFAM" id="SSF89796">
    <property type="entry name" value="CoA-transferase family III (CaiB/BaiF)"/>
    <property type="match status" value="1"/>
</dbReference>
<reference evidence="4 5" key="1">
    <citation type="journal article" date="2016" name="Front. Microbiol.">
        <title>Comparative Genomics Analysis of Streptomyces Species Reveals Their Adaptation to the Marine Environment and Their Diversity at the Genomic Level.</title>
        <authorList>
            <person name="Tian X."/>
            <person name="Zhang Z."/>
            <person name="Yang T."/>
            <person name="Chen M."/>
            <person name="Li J."/>
            <person name="Chen F."/>
            <person name="Yang J."/>
            <person name="Li W."/>
            <person name="Zhang B."/>
            <person name="Zhang Z."/>
            <person name="Wu J."/>
            <person name="Zhang C."/>
            <person name="Long L."/>
            <person name="Xiao J."/>
        </authorList>
    </citation>
    <scope>NUCLEOTIDE SEQUENCE [LARGE SCALE GENOMIC DNA]</scope>
    <source>
        <strain evidence="4 5">SCSIO 10390</strain>
    </source>
</reference>
<organism evidence="4 5">
    <name type="scientific">Streptomyces abyssalis</name>
    <dbReference type="NCBI Taxonomy" id="933944"/>
    <lineage>
        <taxon>Bacteria</taxon>
        <taxon>Bacillati</taxon>
        <taxon>Actinomycetota</taxon>
        <taxon>Actinomycetes</taxon>
        <taxon>Kitasatosporales</taxon>
        <taxon>Streptomycetaceae</taxon>
        <taxon>Streptomyces</taxon>
    </lineage>
</organism>
<dbReference type="PANTHER" id="PTHR48228:SF6">
    <property type="entry name" value="L-CARNITINE COA-TRANSFERASE"/>
    <property type="match status" value="1"/>
</dbReference>
<accession>A0A1E7JM53</accession>
<keyword evidence="2 4" id="KW-0808">Transferase</keyword>
<feature type="region of interest" description="Disordered" evidence="3">
    <location>
        <begin position="1"/>
        <end position="20"/>
    </location>
</feature>
<dbReference type="PATRIC" id="fig|933944.5.peg.3330"/>
<evidence type="ECO:0000313" key="5">
    <source>
        <dbReference type="Proteomes" id="UP000176087"/>
    </source>
</evidence>
<sequence length="416" mass="44408">MHDATGPRGTTTADAAPAVPARPAPLEGLRVLDLATLFAGPLAATMLGDFGADVIKIEHPRRPDPSRGHGPAKDGVGLWWKLLGRNKRNLTLDLSTPGGRDVLLRLVAGADVVIENFRPGTLEKWDLGWDQLSAANPRLVLARVTGFGQFGPYARRPGFGTLAEAMSGFAAVTGEPDGPPTLPPFGLADSVAALATSYAVMTALHSRERTGEGQVVDMAIIEPMLAVLGPQPIWYDQLGYVQPRTGNRSSNNAPRNTYRTADGAWLAVSTSAQSVAERVLRLVGHPEFLDEPWFATGAGRAAHADELDEVVGGWIARHGRDEVVAAFEQAEAAVATVNDIRGVMDDEQYRALGSITEVEDDELGKVRMQNVLFRLSRTPGAVRWAGRPHGSDTDSVLGELGLTEREITALRDGGAL</sequence>
<gene>
    <name evidence="4" type="ORF">AN215_19900</name>
</gene>
<comment type="similarity">
    <text evidence="1">Belongs to the CoA-transferase III family.</text>
</comment>
<dbReference type="InterPro" id="IPR050509">
    <property type="entry name" value="CoA-transferase_III"/>
</dbReference>
<name>A0A1E7JM53_9ACTN</name>
<proteinExistence type="inferred from homology"/>
<dbReference type="InterPro" id="IPR044855">
    <property type="entry name" value="CoA-Trfase_III_dom3_sf"/>
</dbReference>
<dbReference type="STRING" id="933944.AN215_19900"/>
<dbReference type="Proteomes" id="UP000176087">
    <property type="component" value="Unassembled WGS sequence"/>
</dbReference>